<evidence type="ECO:0000313" key="5">
    <source>
        <dbReference type="Proteomes" id="UP001161247"/>
    </source>
</evidence>
<proteinExistence type="inferred from homology"/>
<name>A0AAV1E2N9_OLDCO</name>
<sequence length="401" mass="44699">MFLCLSSGIPFMTPGTTTTLTPPPIFRPTSCPTDKPTSNSPPGDFPTAVSFPISLVICVVCSAVVSEFLFFCPPLFYASNFYLWVLFVGINWLVLAAKYAGLPLIPPYFQSSYHQFGYGVNFASGGGGALVETYQGLAIDLKMQLLYFKDVEKQLRERVGDKETQKLMSNAVYMFSIGGNDLIAPNPIFSSFSSQDYIHIIIGNFTSVLKEIYKAGGRKFGLLSLVPVGCLPYIRVHNGDGSELCVEEFTKLVNQYNDALSEAIHQLQNQLQGFIYSKFDLYNAVFQRIQNPSKYGFKDVKSGCCGSGIYRANYTCGGKRGEEQEYEVCDHPEDHFFFDSYHPSEKAYNQLSKLMWDGPPSVTSPYTLKALFQLGDSASAHITQQEEYLSSDIPEFCEEKN</sequence>
<dbReference type="GO" id="GO:0016298">
    <property type="term" value="F:lipase activity"/>
    <property type="evidence" value="ECO:0007669"/>
    <property type="project" value="TreeGrafter"/>
</dbReference>
<dbReference type="AlphaFoldDB" id="A0AAV1E2N9"/>
<gene>
    <name evidence="4" type="ORF">OLC1_LOCUS21224</name>
</gene>
<dbReference type="PANTHER" id="PTHR45966">
    <property type="entry name" value="GDSL-LIKE LIPASE/ACYLHYDROLASE"/>
    <property type="match status" value="1"/>
</dbReference>
<accession>A0AAV1E2N9</accession>
<reference evidence="4" key="1">
    <citation type="submission" date="2023-03" db="EMBL/GenBank/DDBJ databases">
        <authorList>
            <person name="Julca I."/>
        </authorList>
    </citation>
    <scope>NUCLEOTIDE SEQUENCE</scope>
</reference>
<keyword evidence="5" id="KW-1185">Reference proteome</keyword>
<feature type="transmembrane region" description="Helical" evidence="3">
    <location>
        <begin position="81"/>
        <end position="102"/>
    </location>
</feature>
<organism evidence="4 5">
    <name type="scientific">Oldenlandia corymbosa var. corymbosa</name>
    <dbReference type="NCBI Taxonomy" id="529605"/>
    <lineage>
        <taxon>Eukaryota</taxon>
        <taxon>Viridiplantae</taxon>
        <taxon>Streptophyta</taxon>
        <taxon>Embryophyta</taxon>
        <taxon>Tracheophyta</taxon>
        <taxon>Spermatophyta</taxon>
        <taxon>Magnoliopsida</taxon>
        <taxon>eudicotyledons</taxon>
        <taxon>Gunneridae</taxon>
        <taxon>Pentapetalae</taxon>
        <taxon>asterids</taxon>
        <taxon>lamiids</taxon>
        <taxon>Gentianales</taxon>
        <taxon>Rubiaceae</taxon>
        <taxon>Rubioideae</taxon>
        <taxon>Spermacoceae</taxon>
        <taxon>Hedyotis-Oldenlandia complex</taxon>
        <taxon>Oldenlandia</taxon>
    </lineage>
</organism>
<keyword evidence="2" id="KW-0732">Signal</keyword>
<keyword evidence="3" id="KW-0472">Membrane</keyword>
<comment type="similarity">
    <text evidence="1">Belongs to the 'GDSL' lipolytic enzyme family.</text>
</comment>
<protein>
    <submittedName>
        <fullName evidence="4">OLC1v1015218C1</fullName>
    </submittedName>
</protein>
<dbReference type="Gene3D" id="3.40.50.1110">
    <property type="entry name" value="SGNH hydrolase"/>
    <property type="match status" value="1"/>
</dbReference>
<feature type="transmembrane region" description="Helical" evidence="3">
    <location>
        <begin position="49"/>
        <end position="69"/>
    </location>
</feature>
<dbReference type="InterPro" id="IPR036514">
    <property type="entry name" value="SGNH_hydro_sf"/>
</dbReference>
<evidence type="ECO:0000256" key="3">
    <source>
        <dbReference type="SAM" id="Phobius"/>
    </source>
</evidence>
<keyword evidence="3" id="KW-1133">Transmembrane helix</keyword>
<dbReference type="InterPro" id="IPR001087">
    <property type="entry name" value="GDSL"/>
</dbReference>
<evidence type="ECO:0000313" key="4">
    <source>
        <dbReference type="EMBL" id="CAI9114486.1"/>
    </source>
</evidence>
<dbReference type="InterPro" id="IPR044552">
    <property type="entry name" value="GLIP1-5/GLL25"/>
</dbReference>
<dbReference type="Pfam" id="PF00657">
    <property type="entry name" value="Lipase_GDSL"/>
    <property type="match status" value="1"/>
</dbReference>
<dbReference type="Proteomes" id="UP001161247">
    <property type="component" value="Chromosome 7"/>
</dbReference>
<dbReference type="SUPFAM" id="SSF52266">
    <property type="entry name" value="SGNH hydrolase"/>
    <property type="match status" value="1"/>
</dbReference>
<dbReference type="PANTHER" id="PTHR45966:SF36">
    <property type="entry name" value="INACTIVE GDSL ESTERASE_LIPASE-LIKE PROTEIN 25"/>
    <property type="match status" value="1"/>
</dbReference>
<keyword evidence="3" id="KW-0812">Transmembrane</keyword>
<evidence type="ECO:0000256" key="1">
    <source>
        <dbReference type="ARBA" id="ARBA00008668"/>
    </source>
</evidence>
<evidence type="ECO:0000256" key="2">
    <source>
        <dbReference type="ARBA" id="ARBA00022729"/>
    </source>
</evidence>
<dbReference type="EMBL" id="OX459124">
    <property type="protein sequence ID" value="CAI9114486.1"/>
    <property type="molecule type" value="Genomic_DNA"/>
</dbReference>